<dbReference type="PRINTS" id="PR00081">
    <property type="entry name" value="GDHRDH"/>
</dbReference>
<accession>A0ABV5JU50</accession>
<keyword evidence="2 3" id="KW-0560">Oxidoreductase</keyword>
<comment type="caution">
    <text evidence="3">The sequence shown here is derived from an EMBL/GenBank/DDBJ whole genome shotgun (WGS) entry which is preliminary data.</text>
</comment>
<sequence length="250" mass="25706">MVNPATHKDRVAVVTGGGQGFGRAIATDLAARGADIVIIDLNAAPETVAEVEALGRRAVSLTADVSDPEAVAEAGKRALEEFDAVDILINNAGSFPFRDFFDLDFAGWKKSLAVNLDSQFLTAMTFAPGMRDRGWGRIVNIASNSLGLAVPSLSHYMAAKGGVVGFTRGLATDLAAYGITVNAVSPTASGTPGGKASFPDGVLENVASMQAIKRGGEATDIVGTVSFLSSEDCGFVTGQTIVADGGLVRL</sequence>
<dbReference type="SUPFAM" id="SSF51735">
    <property type="entry name" value="NAD(P)-binding Rossmann-fold domains"/>
    <property type="match status" value="1"/>
</dbReference>
<evidence type="ECO:0000313" key="3">
    <source>
        <dbReference type="EMBL" id="MFB9261332.1"/>
    </source>
</evidence>
<gene>
    <name evidence="3" type="ORF">ACFFVD_16220</name>
</gene>
<evidence type="ECO:0000256" key="2">
    <source>
        <dbReference type="ARBA" id="ARBA00023002"/>
    </source>
</evidence>
<evidence type="ECO:0000256" key="1">
    <source>
        <dbReference type="ARBA" id="ARBA00006484"/>
    </source>
</evidence>
<protein>
    <submittedName>
        <fullName evidence="3">SDR family NAD(P)-dependent oxidoreductase</fullName>
        <ecNumber evidence="3">1.1.1.-</ecNumber>
    </submittedName>
</protein>
<proteinExistence type="inferred from homology"/>
<dbReference type="PANTHER" id="PTHR43639:SF1">
    <property type="entry name" value="SHORT-CHAIN DEHYDROGENASE_REDUCTASE FAMILY PROTEIN"/>
    <property type="match status" value="1"/>
</dbReference>
<dbReference type="EMBL" id="JBHMDY010000030">
    <property type="protein sequence ID" value="MFB9261332.1"/>
    <property type="molecule type" value="Genomic_DNA"/>
</dbReference>
<dbReference type="EC" id="1.1.1.-" evidence="3"/>
<name>A0ABV5JU50_9ACTN</name>
<comment type="similarity">
    <text evidence="1">Belongs to the short-chain dehydrogenases/reductases (SDR) family.</text>
</comment>
<organism evidence="3 4">
    <name type="scientific">Dietzia aerolata</name>
    <dbReference type="NCBI Taxonomy" id="595984"/>
    <lineage>
        <taxon>Bacteria</taxon>
        <taxon>Bacillati</taxon>
        <taxon>Actinomycetota</taxon>
        <taxon>Actinomycetes</taxon>
        <taxon>Mycobacteriales</taxon>
        <taxon>Dietziaceae</taxon>
        <taxon>Dietzia</taxon>
    </lineage>
</organism>
<reference evidence="3 4" key="1">
    <citation type="submission" date="2024-09" db="EMBL/GenBank/DDBJ databases">
        <authorList>
            <person name="Sun Q."/>
            <person name="Mori K."/>
        </authorList>
    </citation>
    <scope>NUCLEOTIDE SEQUENCE [LARGE SCALE GENOMIC DNA]</scope>
    <source>
        <strain evidence="3 4">CCM 7659</strain>
    </source>
</reference>
<dbReference type="InterPro" id="IPR002347">
    <property type="entry name" value="SDR_fam"/>
</dbReference>
<evidence type="ECO:0000313" key="4">
    <source>
        <dbReference type="Proteomes" id="UP001589700"/>
    </source>
</evidence>
<dbReference type="RefSeq" id="WP_182632819.1">
    <property type="nucleotide sequence ID" value="NZ_JAALDM010000195.1"/>
</dbReference>
<dbReference type="GO" id="GO:0016491">
    <property type="term" value="F:oxidoreductase activity"/>
    <property type="evidence" value="ECO:0007669"/>
    <property type="project" value="UniProtKB-KW"/>
</dbReference>
<dbReference type="Proteomes" id="UP001589700">
    <property type="component" value="Unassembled WGS sequence"/>
</dbReference>
<dbReference type="InterPro" id="IPR036291">
    <property type="entry name" value="NAD(P)-bd_dom_sf"/>
</dbReference>
<keyword evidence="4" id="KW-1185">Reference proteome</keyword>
<dbReference type="PRINTS" id="PR00080">
    <property type="entry name" value="SDRFAMILY"/>
</dbReference>
<dbReference type="PANTHER" id="PTHR43639">
    <property type="entry name" value="OXIDOREDUCTASE, SHORT-CHAIN DEHYDROGENASE/REDUCTASE FAMILY (AFU_ORTHOLOGUE AFUA_5G02870)"/>
    <property type="match status" value="1"/>
</dbReference>
<dbReference type="CDD" id="cd05233">
    <property type="entry name" value="SDR_c"/>
    <property type="match status" value="1"/>
</dbReference>
<dbReference type="Gene3D" id="3.40.50.720">
    <property type="entry name" value="NAD(P)-binding Rossmann-like Domain"/>
    <property type="match status" value="1"/>
</dbReference>
<dbReference type="Pfam" id="PF13561">
    <property type="entry name" value="adh_short_C2"/>
    <property type="match status" value="1"/>
</dbReference>